<sequence>MDGEMADRYRDTEDTFRALVEPAGTQWWATWVAELDGEPVATATLRRLGDERDGLAEVKKVYVAPAGRRRGLAAAALRLVEDECRARGVDVVHLHTGDRQPEALALYAREGWEREPVFAPYDVLDVSVCFRKALVPAPR</sequence>
<dbReference type="EMBL" id="RJKN01000005">
    <property type="protein sequence ID" value="ROP42765.1"/>
    <property type="molecule type" value="Genomic_DNA"/>
</dbReference>
<dbReference type="InterPro" id="IPR000182">
    <property type="entry name" value="GNAT_dom"/>
</dbReference>
<dbReference type="Gene3D" id="3.40.630.30">
    <property type="match status" value="1"/>
</dbReference>
<name>A0A3N1HJX0_9ACTN</name>
<dbReference type="PANTHER" id="PTHR43877">
    <property type="entry name" value="AMINOALKYLPHOSPHONATE N-ACETYLTRANSFERASE-RELATED-RELATED"/>
    <property type="match status" value="1"/>
</dbReference>
<dbReference type="InterPro" id="IPR050832">
    <property type="entry name" value="Bact_Acetyltransf"/>
</dbReference>
<evidence type="ECO:0000256" key="1">
    <source>
        <dbReference type="ARBA" id="ARBA00022679"/>
    </source>
</evidence>
<evidence type="ECO:0000313" key="4">
    <source>
        <dbReference type="EMBL" id="ROP42765.1"/>
    </source>
</evidence>
<evidence type="ECO:0000259" key="3">
    <source>
        <dbReference type="PROSITE" id="PS51186"/>
    </source>
</evidence>
<dbReference type="PROSITE" id="PS51186">
    <property type="entry name" value="GNAT"/>
    <property type="match status" value="1"/>
</dbReference>
<dbReference type="InterPro" id="IPR016181">
    <property type="entry name" value="Acyl_CoA_acyltransferase"/>
</dbReference>
<dbReference type="AlphaFoldDB" id="A0A3N1HJX0"/>
<dbReference type="GO" id="GO:0016747">
    <property type="term" value="F:acyltransferase activity, transferring groups other than amino-acyl groups"/>
    <property type="evidence" value="ECO:0007669"/>
    <property type="project" value="InterPro"/>
</dbReference>
<keyword evidence="1 4" id="KW-0808">Transferase</keyword>
<gene>
    <name evidence="4" type="ORF">EDC03_2050</name>
</gene>
<keyword evidence="5" id="KW-1185">Reference proteome</keyword>
<evidence type="ECO:0000256" key="2">
    <source>
        <dbReference type="ARBA" id="ARBA00023315"/>
    </source>
</evidence>
<comment type="caution">
    <text evidence="4">The sequence shown here is derived from an EMBL/GenBank/DDBJ whole genome shotgun (WGS) entry which is preliminary data.</text>
</comment>
<organism evidence="4 5">
    <name type="scientific">Pseudokineococcus lusitanus</name>
    <dbReference type="NCBI Taxonomy" id="763993"/>
    <lineage>
        <taxon>Bacteria</taxon>
        <taxon>Bacillati</taxon>
        <taxon>Actinomycetota</taxon>
        <taxon>Actinomycetes</taxon>
        <taxon>Kineosporiales</taxon>
        <taxon>Kineosporiaceae</taxon>
        <taxon>Pseudokineococcus</taxon>
    </lineage>
</organism>
<dbReference type="SUPFAM" id="SSF55729">
    <property type="entry name" value="Acyl-CoA N-acyltransferases (Nat)"/>
    <property type="match status" value="1"/>
</dbReference>
<dbReference type="PANTHER" id="PTHR43877:SF2">
    <property type="entry name" value="AMINOALKYLPHOSPHONATE N-ACETYLTRANSFERASE-RELATED"/>
    <property type="match status" value="1"/>
</dbReference>
<accession>A0A3N1HJX0</accession>
<feature type="domain" description="N-acetyltransferase" evidence="3">
    <location>
        <begin position="1"/>
        <end position="135"/>
    </location>
</feature>
<dbReference type="InParanoid" id="A0A3N1HJX0"/>
<dbReference type="Pfam" id="PF00583">
    <property type="entry name" value="Acetyltransf_1"/>
    <property type="match status" value="1"/>
</dbReference>
<keyword evidence="2" id="KW-0012">Acyltransferase</keyword>
<dbReference type="Proteomes" id="UP000276232">
    <property type="component" value="Unassembled WGS sequence"/>
</dbReference>
<dbReference type="CDD" id="cd04301">
    <property type="entry name" value="NAT_SF"/>
    <property type="match status" value="1"/>
</dbReference>
<protein>
    <submittedName>
        <fullName evidence="4">Acetyltransferase (GNAT) family protein</fullName>
    </submittedName>
</protein>
<proteinExistence type="predicted"/>
<evidence type="ECO:0000313" key="5">
    <source>
        <dbReference type="Proteomes" id="UP000276232"/>
    </source>
</evidence>
<reference evidence="4 5" key="1">
    <citation type="journal article" date="2015" name="Stand. Genomic Sci.">
        <title>Genomic Encyclopedia of Bacterial and Archaeal Type Strains, Phase III: the genomes of soil and plant-associated and newly described type strains.</title>
        <authorList>
            <person name="Whitman W.B."/>
            <person name="Woyke T."/>
            <person name="Klenk H.P."/>
            <person name="Zhou Y."/>
            <person name="Lilburn T.G."/>
            <person name="Beck B.J."/>
            <person name="De Vos P."/>
            <person name="Vandamme P."/>
            <person name="Eisen J.A."/>
            <person name="Garrity G."/>
            <person name="Hugenholtz P."/>
            <person name="Kyrpides N.C."/>
        </authorList>
    </citation>
    <scope>NUCLEOTIDE SEQUENCE [LARGE SCALE GENOMIC DNA]</scope>
    <source>
        <strain evidence="4 5">CECT 7306</strain>
    </source>
</reference>